<gene>
    <name evidence="4" type="ORF">ADIAG_01572</name>
</gene>
<dbReference type="PROSITE" id="PS51186">
    <property type="entry name" value="GNAT"/>
    <property type="match status" value="1"/>
</dbReference>
<feature type="domain" description="N-acetyltransferase" evidence="3">
    <location>
        <begin position="8"/>
        <end position="157"/>
    </location>
</feature>
<evidence type="ECO:0000313" key="5">
    <source>
        <dbReference type="Proteomes" id="UP000012015"/>
    </source>
</evidence>
<dbReference type="EMBL" id="AOCK01000004">
    <property type="protein sequence ID" value="EMQ98814.1"/>
    <property type="molecule type" value="Genomic_DNA"/>
</dbReference>
<dbReference type="InterPro" id="IPR050832">
    <property type="entry name" value="Bact_Acetyltransf"/>
</dbReference>
<dbReference type="GO" id="GO:0016747">
    <property type="term" value="F:acyltransferase activity, transferring groups other than amino-acyl groups"/>
    <property type="evidence" value="ECO:0007669"/>
    <property type="project" value="InterPro"/>
</dbReference>
<sequence length="157" mass="17142">MMLDGSAVVVRHALSTDLPAMVALLANDRLGALREMPTPAGMGSYLAAFESIDKDPAHQLLVCEHAGEVVAMAQLSFIPGLSRGGSWRAQIEAVRTRADYRGRGLGREFIWWAIGQARTRGCSLVQLTTDKSRTEAHRFYAQFGFTASHEGLKLPLD</sequence>
<dbReference type="Gene3D" id="3.40.630.30">
    <property type="match status" value="1"/>
</dbReference>
<dbReference type="SUPFAM" id="SSF55729">
    <property type="entry name" value="Acyl-CoA N-acyltransferases (Nat)"/>
    <property type="match status" value="1"/>
</dbReference>
<dbReference type="Proteomes" id="UP000012015">
    <property type="component" value="Unassembled WGS sequence"/>
</dbReference>
<evidence type="ECO:0000313" key="4">
    <source>
        <dbReference type="EMBL" id="EMQ98814.1"/>
    </source>
</evidence>
<dbReference type="Pfam" id="PF00583">
    <property type="entry name" value="Acetyltransf_1"/>
    <property type="match status" value="1"/>
</dbReference>
<dbReference type="PANTHER" id="PTHR43877:SF2">
    <property type="entry name" value="AMINOALKYLPHOSPHONATE N-ACETYLTRANSFERASE-RELATED"/>
    <property type="match status" value="1"/>
</dbReference>
<dbReference type="PATRIC" id="fig|1276920.7.peg.1569"/>
<dbReference type="RefSeq" id="WP_007270763.1">
    <property type="nucleotide sequence ID" value="NZ_AOCK01000004.1"/>
</dbReference>
<protein>
    <submittedName>
        <fullName evidence="4">GNAT family acetyltransferase</fullName>
        <ecNumber evidence="4">2.3.1.-</ecNumber>
    </submittedName>
</protein>
<dbReference type="CDD" id="cd04301">
    <property type="entry name" value="NAT_SF"/>
    <property type="match status" value="1"/>
</dbReference>
<dbReference type="STRING" id="1276920.ADIAG_01572"/>
<dbReference type="InterPro" id="IPR016181">
    <property type="entry name" value="Acyl_CoA_acyltransferase"/>
</dbReference>
<dbReference type="PANTHER" id="PTHR43877">
    <property type="entry name" value="AMINOALKYLPHOSPHONATE N-ACETYLTRANSFERASE-RELATED-RELATED"/>
    <property type="match status" value="1"/>
</dbReference>
<reference evidence="4 5" key="1">
    <citation type="journal article" date="2013" name="Genome Announc.">
        <title>Draft Genome Sequence of Arthrobacter gangotriensis Strain Lz1yT, Isolated from a Penguin Rookery Soil Sample Collected in Antarctica, near the Indian Station Dakshin Gangotri.</title>
        <authorList>
            <person name="Shivaji S."/>
            <person name="Ara S."/>
            <person name="Bandi S."/>
            <person name="Singh A."/>
            <person name="Kumar Pinnaka A."/>
        </authorList>
    </citation>
    <scope>NUCLEOTIDE SEQUENCE [LARGE SCALE GENOMIC DNA]</scope>
    <source>
        <strain evidence="4 5">Lz1y</strain>
    </source>
</reference>
<keyword evidence="1 4" id="KW-0808">Transferase</keyword>
<proteinExistence type="predicted"/>
<keyword evidence="2 4" id="KW-0012">Acyltransferase</keyword>
<comment type="caution">
    <text evidence="4">The sequence shown here is derived from an EMBL/GenBank/DDBJ whole genome shotgun (WGS) entry which is preliminary data.</text>
</comment>
<keyword evidence="5" id="KW-1185">Reference proteome</keyword>
<accession>M7NAL2</accession>
<evidence type="ECO:0000256" key="1">
    <source>
        <dbReference type="ARBA" id="ARBA00022679"/>
    </source>
</evidence>
<evidence type="ECO:0000259" key="3">
    <source>
        <dbReference type="PROSITE" id="PS51186"/>
    </source>
</evidence>
<dbReference type="eggNOG" id="COG0456">
    <property type="taxonomic scope" value="Bacteria"/>
</dbReference>
<organism evidence="4 5">
    <name type="scientific">Paeniglutamicibacter gangotriensis Lz1y</name>
    <dbReference type="NCBI Taxonomy" id="1276920"/>
    <lineage>
        <taxon>Bacteria</taxon>
        <taxon>Bacillati</taxon>
        <taxon>Actinomycetota</taxon>
        <taxon>Actinomycetes</taxon>
        <taxon>Micrococcales</taxon>
        <taxon>Micrococcaceae</taxon>
        <taxon>Paeniglutamicibacter</taxon>
    </lineage>
</organism>
<dbReference type="EC" id="2.3.1.-" evidence="4"/>
<evidence type="ECO:0000256" key="2">
    <source>
        <dbReference type="ARBA" id="ARBA00023315"/>
    </source>
</evidence>
<dbReference type="AlphaFoldDB" id="M7NAL2"/>
<name>M7NAL2_9MICC</name>
<dbReference type="InterPro" id="IPR000182">
    <property type="entry name" value="GNAT_dom"/>
</dbReference>